<dbReference type="RefSeq" id="WP_341842484.1">
    <property type="nucleotide sequence ID" value="NZ_CP149792.1"/>
</dbReference>
<dbReference type="SUPFAM" id="SSF51338">
    <property type="entry name" value="Composite domain of metallo-dependent hydrolases"/>
    <property type="match status" value="1"/>
</dbReference>
<protein>
    <submittedName>
        <fullName evidence="2">Amidohydrolase</fullName>
        <ecNumber evidence="2">3.5.-.-</ecNumber>
    </submittedName>
</protein>
<gene>
    <name evidence="2" type="ORF">WJU22_06755</name>
</gene>
<accession>A0ABZ2Z6K3</accession>
<evidence type="ECO:0000313" key="2">
    <source>
        <dbReference type="EMBL" id="WZN47874.1"/>
    </source>
</evidence>
<dbReference type="Gene3D" id="3.20.20.140">
    <property type="entry name" value="Metal-dependent hydrolases"/>
    <property type="match status" value="1"/>
</dbReference>
<dbReference type="EMBL" id="CP150096">
    <property type="protein sequence ID" value="WZN47874.1"/>
    <property type="molecule type" value="Genomic_DNA"/>
</dbReference>
<dbReference type="SUPFAM" id="SSF51556">
    <property type="entry name" value="Metallo-dependent hydrolases"/>
    <property type="match status" value="1"/>
</dbReference>
<dbReference type="InterPro" id="IPR011059">
    <property type="entry name" value="Metal-dep_hydrolase_composite"/>
</dbReference>
<reference evidence="2 3" key="1">
    <citation type="submission" date="2024-03" db="EMBL/GenBank/DDBJ databases">
        <title>Chitinophaga caseinilytica sp. nov., a casein hydrolysing bacterium isolated from forest soil.</title>
        <authorList>
            <person name="Lee D.S."/>
            <person name="Han D.M."/>
            <person name="Baek J.H."/>
            <person name="Choi D.G."/>
            <person name="Jeon J.H."/>
            <person name="Jeon C.O."/>
        </authorList>
    </citation>
    <scope>NUCLEOTIDE SEQUENCE [LARGE SCALE GENOMIC DNA]</scope>
    <source>
        <strain evidence="2 3">KACC 19118</strain>
    </source>
</reference>
<name>A0ABZ2Z6K3_9BACT</name>
<keyword evidence="3" id="KW-1185">Reference proteome</keyword>
<dbReference type="PROSITE" id="PS51257">
    <property type="entry name" value="PROKAR_LIPOPROTEIN"/>
    <property type="match status" value="1"/>
</dbReference>
<dbReference type="Proteomes" id="UP001449657">
    <property type="component" value="Chromosome"/>
</dbReference>
<dbReference type="InterPro" id="IPR033932">
    <property type="entry name" value="YtcJ-like"/>
</dbReference>
<dbReference type="Pfam" id="PF07969">
    <property type="entry name" value="Amidohydro_3"/>
    <property type="match status" value="1"/>
</dbReference>
<dbReference type="Gene3D" id="2.30.40.10">
    <property type="entry name" value="Urease, subunit C, domain 1"/>
    <property type="match status" value="1"/>
</dbReference>
<dbReference type="CDD" id="cd01300">
    <property type="entry name" value="YtcJ_like"/>
    <property type="match status" value="1"/>
</dbReference>
<dbReference type="GO" id="GO:0016787">
    <property type="term" value="F:hydrolase activity"/>
    <property type="evidence" value="ECO:0007669"/>
    <property type="project" value="UniProtKB-KW"/>
</dbReference>
<dbReference type="InterPro" id="IPR013108">
    <property type="entry name" value="Amidohydro_3"/>
</dbReference>
<sequence>MKHSSLVALAFILFACKSKEPADLLVHNAVIYTVDTGFRVMQAMAVTNGKIVATGPEKELMARFSAKEELDAKGGTIVPGFNDAHAHFLGYASALRTVDLTGAKSWDEALARVRDFAAKNPKGWIIGRGWDQNDWPVKVYPDKSALDRMFPDRPVFLERVDGHAVLVNQAAIKLAGITPASTDGGGSVEVKNGAMTGILIDNAIFGVSKVIPEADTAAVIASILAAERNCLAAGITSITDCGLSLPEMRLLEKLITTNRLSLKLNVMLSDSEENIDWILKYGPYEKGNLLVRSVKFYGDGALGSRGACLKHDYADKPGWKGFLRKDSAYFAAMAGLLAGSDIQMCTHAIGDSANKVILQVYANVLKGRNDKRWRIEHAQVVDSIDRRYFGDYSIIPSVQPTHATSDMYWAEARLGATRVKTAYAFKDLLNQVTWMPLGTDFPVEKIDPLRTFYAAVARKDTAGYPAGGFQMENALSRQEALKGMTLWAAQGSFEEGTKGSLTPGKVADFVILSQDIIKAKEDQILTTRILATFINGKPRYKTPQ</sequence>
<dbReference type="PANTHER" id="PTHR22642">
    <property type="entry name" value="IMIDAZOLONEPROPIONASE"/>
    <property type="match status" value="1"/>
</dbReference>
<organism evidence="2 3">
    <name type="scientific">Chitinophaga caseinilytica</name>
    <dbReference type="NCBI Taxonomy" id="2267521"/>
    <lineage>
        <taxon>Bacteria</taxon>
        <taxon>Pseudomonadati</taxon>
        <taxon>Bacteroidota</taxon>
        <taxon>Chitinophagia</taxon>
        <taxon>Chitinophagales</taxon>
        <taxon>Chitinophagaceae</taxon>
        <taxon>Chitinophaga</taxon>
    </lineage>
</organism>
<dbReference type="Gene3D" id="3.10.310.70">
    <property type="match status" value="1"/>
</dbReference>
<dbReference type="PANTHER" id="PTHR22642:SF2">
    <property type="entry name" value="PROTEIN LONG AFTER FAR-RED 3"/>
    <property type="match status" value="1"/>
</dbReference>
<proteinExistence type="predicted"/>
<keyword evidence="2" id="KW-0378">Hydrolase</keyword>
<dbReference type="InterPro" id="IPR032466">
    <property type="entry name" value="Metal_Hydrolase"/>
</dbReference>
<evidence type="ECO:0000313" key="3">
    <source>
        <dbReference type="Proteomes" id="UP001449657"/>
    </source>
</evidence>
<dbReference type="EC" id="3.5.-.-" evidence="2"/>
<feature type="domain" description="Amidohydrolase 3" evidence="1">
    <location>
        <begin position="68"/>
        <end position="540"/>
    </location>
</feature>
<evidence type="ECO:0000259" key="1">
    <source>
        <dbReference type="Pfam" id="PF07969"/>
    </source>
</evidence>